<feature type="region of interest" description="Disordered" evidence="1">
    <location>
        <begin position="1"/>
        <end position="22"/>
    </location>
</feature>
<evidence type="ECO:0000313" key="3">
    <source>
        <dbReference type="Proteomes" id="UP000054007"/>
    </source>
</evidence>
<accession>A0A0D7AV46</accession>
<reference evidence="2 3" key="1">
    <citation type="journal article" date="2015" name="Fungal Genet. Biol.">
        <title>Evolution of novel wood decay mechanisms in Agaricales revealed by the genome sequences of Fistulina hepatica and Cylindrobasidium torrendii.</title>
        <authorList>
            <person name="Floudas D."/>
            <person name="Held B.W."/>
            <person name="Riley R."/>
            <person name="Nagy L.G."/>
            <person name="Koehler G."/>
            <person name="Ransdell A.S."/>
            <person name="Younus H."/>
            <person name="Chow J."/>
            <person name="Chiniquy J."/>
            <person name="Lipzen A."/>
            <person name="Tritt A."/>
            <person name="Sun H."/>
            <person name="Haridas S."/>
            <person name="LaButti K."/>
            <person name="Ohm R.A."/>
            <person name="Kues U."/>
            <person name="Blanchette R.A."/>
            <person name="Grigoriev I.V."/>
            <person name="Minto R.E."/>
            <person name="Hibbett D.S."/>
        </authorList>
    </citation>
    <scope>NUCLEOTIDE SEQUENCE [LARGE SCALE GENOMIC DNA]</scope>
    <source>
        <strain evidence="2 3">FP15055 ss-10</strain>
    </source>
</reference>
<dbReference type="AlphaFoldDB" id="A0A0D7AV46"/>
<name>A0A0D7AV46_9AGAR</name>
<dbReference type="EMBL" id="KN880857">
    <property type="protein sequence ID" value="KIY61875.1"/>
    <property type="molecule type" value="Genomic_DNA"/>
</dbReference>
<protein>
    <submittedName>
        <fullName evidence="2">Uncharacterized protein</fullName>
    </submittedName>
</protein>
<keyword evidence="3" id="KW-1185">Reference proteome</keyword>
<evidence type="ECO:0000256" key="1">
    <source>
        <dbReference type="SAM" id="MobiDB-lite"/>
    </source>
</evidence>
<gene>
    <name evidence="2" type="ORF">CYLTODRAFT_459484</name>
</gene>
<evidence type="ECO:0000313" key="2">
    <source>
        <dbReference type="EMBL" id="KIY61875.1"/>
    </source>
</evidence>
<dbReference type="Proteomes" id="UP000054007">
    <property type="component" value="Unassembled WGS sequence"/>
</dbReference>
<proteinExistence type="predicted"/>
<sequence>MTYGISHDLSFTLPRPPSSPEPSTFRIVRCEPAVDNRAISFRTLPYTAKACSNVAQKEYVDAFLADVYLAALAGRFSAENTEPTICYPLGCPSKGCEGEMVHFVQVGGPGDHAHSVAVVSKFRLIIWCETCGVRLRHCYAIPAAALLQDEGIKAGLLRRASLEDGRRRLSRARSAVATLEYRGIHKEPKWPVLSIAMITARKIARRRLAKDSVLGVPDWASPDQVVTRPLPSYKRYDPVRPPKEESVYRLRFTIFLWDQVHEGWWMWDRAGKALNGGPEIHLDKVHPDKAHIYLLTTRRPWLQVPWIVPGRLVERYDYYELKWVRWSPARPINLDLGFETVVVFTVERSAISWAYMQGTTDFEWDPKTTEWTSSMYHR</sequence>
<organism evidence="2 3">
    <name type="scientific">Cylindrobasidium torrendii FP15055 ss-10</name>
    <dbReference type="NCBI Taxonomy" id="1314674"/>
    <lineage>
        <taxon>Eukaryota</taxon>
        <taxon>Fungi</taxon>
        <taxon>Dikarya</taxon>
        <taxon>Basidiomycota</taxon>
        <taxon>Agaricomycotina</taxon>
        <taxon>Agaricomycetes</taxon>
        <taxon>Agaricomycetidae</taxon>
        <taxon>Agaricales</taxon>
        <taxon>Marasmiineae</taxon>
        <taxon>Physalacriaceae</taxon>
        <taxon>Cylindrobasidium</taxon>
    </lineage>
</organism>